<dbReference type="EMBL" id="AQHW01000015">
    <property type="protein sequence ID" value="KKB55673.1"/>
    <property type="molecule type" value="Genomic_DNA"/>
</dbReference>
<keyword evidence="5" id="KW-1185">Reference proteome</keyword>
<keyword evidence="1" id="KW-0812">Transmembrane</keyword>
<dbReference type="InterPro" id="IPR006860">
    <property type="entry name" value="FecR"/>
</dbReference>
<protein>
    <recommendedName>
        <fullName evidence="6">FecR protein domain-containing protein</fullName>
    </recommendedName>
</protein>
<dbReference type="Proteomes" id="UP000033035">
    <property type="component" value="Unassembled WGS sequence"/>
</dbReference>
<dbReference type="GO" id="GO:0016989">
    <property type="term" value="F:sigma factor antagonist activity"/>
    <property type="evidence" value="ECO:0007669"/>
    <property type="project" value="TreeGrafter"/>
</dbReference>
<dbReference type="AlphaFoldDB" id="A0A0F5JD84"/>
<evidence type="ECO:0000313" key="4">
    <source>
        <dbReference type="EMBL" id="KKB55673.1"/>
    </source>
</evidence>
<dbReference type="Gene3D" id="2.60.120.1440">
    <property type="match status" value="1"/>
</dbReference>
<organism evidence="4 5">
    <name type="scientific">Parabacteroides gordonii MS-1 = DSM 23371</name>
    <dbReference type="NCBI Taxonomy" id="1203610"/>
    <lineage>
        <taxon>Bacteria</taxon>
        <taxon>Pseudomonadati</taxon>
        <taxon>Bacteroidota</taxon>
        <taxon>Bacteroidia</taxon>
        <taxon>Bacteroidales</taxon>
        <taxon>Tannerellaceae</taxon>
        <taxon>Parabacteroides</taxon>
    </lineage>
</organism>
<dbReference type="PANTHER" id="PTHR30273">
    <property type="entry name" value="PERIPLASMIC SIGNAL SENSOR AND SIGMA FACTOR ACTIVATOR FECR-RELATED"/>
    <property type="match status" value="1"/>
</dbReference>
<feature type="domain" description="FecR protein" evidence="2">
    <location>
        <begin position="119"/>
        <end position="212"/>
    </location>
</feature>
<dbReference type="Pfam" id="PF16344">
    <property type="entry name" value="FecR_C"/>
    <property type="match status" value="1"/>
</dbReference>
<evidence type="ECO:0000259" key="3">
    <source>
        <dbReference type="Pfam" id="PF16344"/>
    </source>
</evidence>
<reference evidence="4 5" key="1">
    <citation type="submission" date="2013-04" db="EMBL/GenBank/DDBJ databases">
        <title>The Genome Sequence of Parabacteroides gordonii DSM 23371.</title>
        <authorList>
            <consortium name="The Broad Institute Genomics Platform"/>
            <person name="Earl A."/>
            <person name="Ward D."/>
            <person name="Feldgarden M."/>
            <person name="Gevers D."/>
            <person name="Martens E."/>
            <person name="Sakamoto M."/>
            <person name="Benno Y."/>
            <person name="Suzuki N."/>
            <person name="Matsunaga N."/>
            <person name="Koshihara K."/>
            <person name="Seki M."/>
            <person name="Komiya H."/>
            <person name="Walker B."/>
            <person name="Young S."/>
            <person name="Zeng Q."/>
            <person name="Gargeya S."/>
            <person name="Fitzgerald M."/>
            <person name="Haas B."/>
            <person name="Abouelleil A."/>
            <person name="Allen A.W."/>
            <person name="Alvarado L."/>
            <person name="Arachchi H.M."/>
            <person name="Berlin A.M."/>
            <person name="Chapman S.B."/>
            <person name="Gainer-Dewar J."/>
            <person name="Goldberg J."/>
            <person name="Griggs A."/>
            <person name="Gujja S."/>
            <person name="Hansen M."/>
            <person name="Howarth C."/>
            <person name="Imamovic A."/>
            <person name="Ireland A."/>
            <person name="Larimer J."/>
            <person name="McCowan C."/>
            <person name="Murphy C."/>
            <person name="Pearson M."/>
            <person name="Poon T.W."/>
            <person name="Priest M."/>
            <person name="Roberts A."/>
            <person name="Saif S."/>
            <person name="Shea T."/>
            <person name="Sisk P."/>
            <person name="Sykes S."/>
            <person name="Wortman J."/>
            <person name="Nusbaum C."/>
            <person name="Birren B."/>
        </authorList>
    </citation>
    <scope>NUCLEOTIDE SEQUENCE [LARGE SCALE GENOMIC DNA]</scope>
    <source>
        <strain evidence="4 5">MS-1</strain>
    </source>
</reference>
<dbReference type="STRING" id="1203610.HMPREF1536_03145"/>
<sequence>MDERIIKYCQGVLPKQEQDQLLKEAYNKPELKSQIIGYQHLHSLLELVPEKIDAQQGSESYAGFRRLVNSRKRRVWLISFSRYAAILVIAFVSAWMLASYYFAGNLSRQQELIAFQQELVVPPGQRAELTLPDGTKVWLNAGSKLSYPSFFEKERKVFLSGEGFFDVAKNEKVPFIVSTGTIDVKALGTQFNVFCYPGSDYTGVYLQQGSVKAYFPSLESEGVVLSPEQYLVQKGKRLELSTKDPDELLWRQGIYTFKRQKLGSIIKKLELYYDVKIIVKDPEILNYEYVGKFRQRDGVLEILRLIQRIHKFNIKKDDELNQIVLSK</sequence>
<dbReference type="Pfam" id="PF04773">
    <property type="entry name" value="FecR"/>
    <property type="match status" value="1"/>
</dbReference>
<evidence type="ECO:0000259" key="2">
    <source>
        <dbReference type="Pfam" id="PF04773"/>
    </source>
</evidence>
<keyword evidence="1" id="KW-0472">Membrane</keyword>
<proteinExistence type="predicted"/>
<evidence type="ECO:0000256" key="1">
    <source>
        <dbReference type="SAM" id="Phobius"/>
    </source>
</evidence>
<name>A0A0F5JD84_9BACT</name>
<comment type="caution">
    <text evidence="4">The sequence shown here is derived from an EMBL/GenBank/DDBJ whole genome shotgun (WGS) entry which is preliminary data.</text>
</comment>
<feature type="transmembrane region" description="Helical" evidence="1">
    <location>
        <begin position="75"/>
        <end position="102"/>
    </location>
</feature>
<dbReference type="InterPro" id="IPR012373">
    <property type="entry name" value="Ferrdict_sens_TM"/>
</dbReference>
<dbReference type="RefSeq" id="WP_028726134.1">
    <property type="nucleotide sequence ID" value="NZ_AUAE01000008.1"/>
</dbReference>
<gene>
    <name evidence="4" type="ORF">HMPREF1536_03145</name>
</gene>
<evidence type="ECO:0008006" key="6">
    <source>
        <dbReference type="Google" id="ProtNLM"/>
    </source>
</evidence>
<accession>A0A0F5JD84</accession>
<dbReference type="HOGENOM" id="CLU_050192_2_3_10"/>
<dbReference type="Gene3D" id="3.55.50.30">
    <property type="match status" value="1"/>
</dbReference>
<feature type="domain" description="Protein FecR C-terminal" evidence="3">
    <location>
        <begin position="255"/>
        <end position="318"/>
    </location>
</feature>
<evidence type="ECO:0000313" key="5">
    <source>
        <dbReference type="Proteomes" id="UP000033035"/>
    </source>
</evidence>
<dbReference type="InterPro" id="IPR032508">
    <property type="entry name" value="FecR_C"/>
</dbReference>
<dbReference type="PIRSF" id="PIRSF018266">
    <property type="entry name" value="FecR"/>
    <property type="match status" value="1"/>
</dbReference>
<keyword evidence="1" id="KW-1133">Transmembrane helix</keyword>
<dbReference type="PANTHER" id="PTHR30273:SF2">
    <property type="entry name" value="PROTEIN FECR"/>
    <property type="match status" value="1"/>
</dbReference>
<dbReference type="PATRIC" id="fig|1203610.3.peg.3211"/>